<dbReference type="Pfam" id="PF10544">
    <property type="entry name" value="T5orf172"/>
    <property type="match status" value="1"/>
</dbReference>
<protein>
    <recommendedName>
        <fullName evidence="2">Bacteriophage T5 Orf172 DNA-binding domain-containing protein</fullName>
    </recommendedName>
</protein>
<dbReference type="InterPro" id="IPR018306">
    <property type="entry name" value="Phage_T5_Orf172_DNA-bd"/>
</dbReference>
<dbReference type="EMBL" id="MN740404">
    <property type="protein sequence ID" value="QHU04778.1"/>
    <property type="molecule type" value="Genomic_DNA"/>
</dbReference>
<organism evidence="3">
    <name type="scientific">viral metagenome</name>
    <dbReference type="NCBI Taxonomy" id="1070528"/>
    <lineage>
        <taxon>unclassified sequences</taxon>
        <taxon>metagenomes</taxon>
        <taxon>organismal metagenomes</taxon>
    </lineage>
</organism>
<feature type="domain" description="Bacteriophage T5 Orf172 DNA-binding" evidence="2">
    <location>
        <begin position="25"/>
        <end position="111"/>
    </location>
</feature>
<reference evidence="3" key="1">
    <citation type="journal article" date="2020" name="Nature">
        <title>Giant virus diversity and host interactions through global metagenomics.</title>
        <authorList>
            <person name="Schulz F."/>
            <person name="Roux S."/>
            <person name="Paez-Espino D."/>
            <person name="Jungbluth S."/>
            <person name="Walsh D.A."/>
            <person name="Denef V.J."/>
            <person name="McMahon K.D."/>
            <person name="Konstantinidis K.T."/>
            <person name="Eloe-Fadrosh E.A."/>
            <person name="Kyrpides N.C."/>
            <person name="Woyke T."/>
        </authorList>
    </citation>
    <scope>NUCLEOTIDE SEQUENCE</scope>
    <source>
        <strain evidence="3">GVMAG-M-3300027708-5</strain>
    </source>
</reference>
<dbReference type="SMART" id="SM00974">
    <property type="entry name" value="T5orf172"/>
    <property type="match status" value="1"/>
</dbReference>
<evidence type="ECO:0000313" key="3">
    <source>
        <dbReference type="EMBL" id="QHU04778.1"/>
    </source>
</evidence>
<accession>A0A6C0JLR7</accession>
<dbReference type="AlphaFoldDB" id="A0A6C0JLR7"/>
<name>A0A6C0JLR7_9ZZZZ</name>
<feature type="region of interest" description="Disordered" evidence="1">
    <location>
        <begin position="174"/>
        <end position="206"/>
    </location>
</feature>
<sequence>MSDSEEELFEIAPDGEGDIYLMGNVTMPHMLKIGYTKNEPKSRASKISNNAGVFMGFHVIASFKCPDMRKFEKHLHDIFTEERVNPKREGFGFICEDGCDVETLIANSKKFKILRDRVLAVFTMMKDAFSNLQEKEVEVVQPISGANMLDVVVRSNKKRTQRVYSTNPKAVAARQNYATNQEYKQKRKDSTARYLANKRAKEDSQT</sequence>
<proteinExistence type="predicted"/>
<evidence type="ECO:0000256" key="1">
    <source>
        <dbReference type="SAM" id="MobiDB-lite"/>
    </source>
</evidence>
<evidence type="ECO:0000259" key="2">
    <source>
        <dbReference type="SMART" id="SM00974"/>
    </source>
</evidence>